<sequence>MRAAACQRSEEANLETNFHLQQGMLIRSSRTTTGTFQQVVVPQTLRASVLCAAHDGLLAGHAGVRATLNRVLANCWWPGVKSDTRKYCQTCDACQKTVAHGRNRPVPLVHVPVIDEPFKRVAIDIMGPIHPSSNEGHTHVLSIIDMASRYPEAIR</sequence>
<dbReference type="Gene3D" id="3.30.420.10">
    <property type="entry name" value="Ribonuclease H-like superfamily/Ribonuclease H"/>
    <property type="match status" value="1"/>
</dbReference>
<keyword evidence="3" id="KW-1185">Reference proteome</keyword>
<reference evidence="2 3" key="1">
    <citation type="submission" date="2018-04" db="EMBL/GenBank/DDBJ databases">
        <title>The genome of golden apple snail Pomacea canaliculata provides insight into stress tolerance and invasive adaptation.</title>
        <authorList>
            <person name="Liu C."/>
            <person name="Liu B."/>
            <person name="Ren Y."/>
            <person name="Zhang Y."/>
            <person name="Wang H."/>
            <person name="Li S."/>
            <person name="Jiang F."/>
            <person name="Yin L."/>
            <person name="Zhang G."/>
            <person name="Qian W."/>
            <person name="Fan W."/>
        </authorList>
    </citation>
    <scope>NUCLEOTIDE SEQUENCE [LARGE SCALE GENOMIC DNA]</scope>
    <source>
        <strain evidence="2">SZHN2017</strain>
        <tissue evidence="2">Muscle</tissue>
    </source>
</reference>
<dbReference type="InterPro" id="IPR041588">
    <property type="entry name" value="Integrase_H2C2"/>
</dbReference>
<proteinExistence type="predicted"/>
<organism evidence="2 3">
    <name type="scientific">Pomacea canaliculata</name>
    <name type="common">Golden apple snail</name>
    <dbReference type="NCBI Taxonomy" id="400727"/>
    <lineage>
        <taxon>Eukaryota</taxon>
        <taxon>Metazoa</taxon>
        <taxon>Spiralia</taxon>
        <taxon>Lophotrochozoa</taxon>
        <taxon>Mollusca</taxon>
        <taxon>Gastropoda</taxon>
        <taxon>Caenogastropoda</taxon>
        <taxon>Architaenioglossa</taxon>
        <taxon>Ampullarioidea</taxon>
        <taxon>Ampullariidae</taxon>
        <taxon>Pomacea</taxon>
    </lineage>
</organism>
<dbReference type="Proteomes" id="UP000245119">
    <property type="component" value="Linkage Group LG5"/>
</dbReference>
<dbReference type="GO" id="GO:0003676">
    <property type="term" value="F:nucleic acid binding"/>
    <property type="evidence" value="ECO:0007669"/>
    <property type="project" value="InterPro"/>
</dbReference>
<protein>
    <recommendedName>
        <fullName evidence="1">Integrase zinc-binding domain-containing protein</fullName>
    </recommendedName>
</protein>
<dbReference type="FunFam" id="1.10.340.70:FF:000001">
    <property type="entry name" value="Retrovirus-related Pol polyprotein from transposon gypsy-like Protein"/>
    <property type="match status" value="1"/>
</dbReference>
<dbReference type="Gene3D" id="1.10.340.70">
    <property type="match status" value="1"/>
</dbReference>
<dbReference type="InterPro" id="IPR050951">
    <property type="entry name" value="Retrovirus_Pol_polyprotein"/>
</dbReference>
<accession>A0A2T7PAG4</accession>
<gene>
    <name evidence="2" type="ORF">C0Q70_09669</name>
</gene>
<feature type="domain" description="Integrase zinc-binding" evidence="1">
    <location>
        <begin position="41"/>
        <end position="97"/>
    </location>
</feature>
<dbReference type="PANTHER" id="PTHR37984:SF15">
    <property type="entry name" value="INTEGRASE CATALYTIC DOMAIN-CONTAINING PROTEIN"/>
    <property type="match status" value="1"/>
</dbReference>
<evidence type="ECO:0000313" key="2">
    <source>
        <dbReference type="EMBL" id="PVD30403.1"/>
    </source>
</evidence>
<dbReference type="InterPro" id="IPR036397">
    <property type="entry name" value="RNaseH_sf"/>
</dbReference>
<dbReference type="Pfam" id="PF17921">
    <property type="entry name" value="Integrase_H2C2"/>
    <property type="match status" value="1"/>
</dbReference>
<evidence type="ECO:0000259" key="1">
    <source>
        <dbReference type="Pfam" id="PF17921"/>
    </source>
</evidence>
<evidence type="ECO:0000313" key="3">
    <source>
        <dbReference type="Proteomes" id="UP000245119"/>
    </source>
</evidence>
<dbReference type="PANTHER" id="PTHR37984">
    <property type="entry name" value="PROTEIN CBG26694"/>
    <property type="match status" value="1"/>
</dbReference>
<comment type="caution">
    <text evidence="2">The sequence shown here is derived from an EMBL/GenBank/DDBJ whole genome shotgun (WGS) entry which is preliminary data.</text>
</comment>
<dbReference type="AlphaFoldDB" id="A0A2T7PAG4"/>
<name>A0A2T7PAG4_POMCA</name>
<dbReference type="OrthoDB" id="10025340at2759"/>
<dbReference type="STRING" id="400727.A0A2T7PAG4"/>
<dbReference type="EMBL" id="PZQS01000005">
    <property type="protein sequence ID" value="PVD30403.1"/>
    <property type="molecule type" value="Genomic_DNA"/>
</dbReference>